<name>A0A4Y3RJ61_9ACTN</name>
<evidence type="ECO:0000313" key="1">
    <source>
        <dbReference type="EMBL" id="GEB57419.1"/>
    </source>
</evidence>
<evidence type="ECO:0000313" key="2">
    <source>
        <dbReference type="Proteomes" id="UP000315226"/>
    </source>
</evidence>
<protein>
    <submittedName>
        <fullName evidence="1">Uncharacterized protein</fullName>
    </submittedName>
</protein>
<gene>
    <name evidence="1" type="ORF">SGA01_30240</name>
</gene>
<dbReference type="RefSeq" id="WP_141296977.1">
    <property type="nucleotide sequence ID" value="NZ_BJMN01000018.1"/>
</dbReference>
<dbReference type="AlphaFoldDB" id="A0A4Y3RJ61"/>
<reference evidence="1 2" key="1">
    <citation type="submission" date="2019-06" db="EMBL/GenBank/DDBJ databases">
        <title>Whole genome shotgun sequence of Streptomyces gardneri NBRC 12865.</title>
        <authorList>
            <person name="Hosoyama A."/>
            <person name="Uohara A."/>
            <person name="Ohji S."/>
            <person name="Ichikawa N."/>
        </authorList>
    </citation>
    <scope>NUCLEOTIDE SEQUENCE [LARGE SCALE GENOMIC DNA]</scope>
    <source>
        <strain evidence="1 2">NBRC 12865</strain>
    </source>
</reference>
<proteinExistence type="predicted"/>
<sequence length="258" mass="28671">MSETFWTAVGAIGGTLAFGGVIWQANLTRQTVKVSQLMAADAIRSRLDSQAPDITLNLEHPPWEPLAWNTSGMPCGRWPAGHTWHFPADQDGANRLVLQQVLVLENRSDRRVQARFDGDLVVVDGNRPTAAGVLLLEPGERTPDVYLQRDFTIKQLSENYAAKQADQELPHQVRGSVTVEDDRDNGSTDRWDLVLTGSPVHPVPDRDGLWQLAPWHPTEDFGLRTLDYSLLPPRQRIHWVSRVRGIQLPAPAGASDNA</sequence>
<accession>A0A4Y3RJ61</accession>
<keyword evidence="2" id="KW-1185">Reference proteome</keyword>
<dbReference type="OrthoDB" id="4087853at2"/>
<comment type="caution">
    <text evidence="1">The sequence shown here is derived from an EMBL/GenBank/DDBJ whole genome shotgun (WGS) entry which is preliminary data.</text>
</comment>
<dbReference type="EMBL" id="BJMN01000018">
    <property type="protein sequence ID" value="GEB57419.1"/>
    <property type="molecule type" value="Genomic_DNA"/>
</dbReference>
<organism evidence="1 2">
    <name type="scientific">Streptomyces gardneri</name>
    <dbReference type="NCBI Taxonomy" id="66892"/>
    <lineage>
        <taxon>Bacteria</taxon>
        <taxon>Bacillati</taxon>
        <taxon>Actinomycetota</taxon>
        <taxon>Actinomycetes</taxon>
        <taxon>Kitasatosporales</taxon>
        <taxon>Streptomycetaceae</taxon>
        <taxon>Streptomyces</taxon>
    </lineage>
</organism>
<dbReference type="Proteomes" id="UP000315226">
    <property type="component" value="Unassembled WGS sequence"/>
</dbReference>